<evidence type="ECO:0000256" key="2">
    <source>
        <dbReference type="ARBA" id="ARBA00022803"/>
    </source>
</evidence>
<dbReference type="Pfam" id="PF13424">
    <property type="entry name" value="TPR_12"/>
    <property type="match status" value="2"/>
</dbReference>
<dbReference type="SMART" id="SM00028">
    <property type="entry name" value="TPR"/>
    <property type="match status" value="6"/>
</dbReference>
<gene>
    <name evidence="4" type="ORF">GPM918_LOCUS27176</name>
    <name evidence="5" type="ORF">SRO942_LOCUS27464</name>
</gene>
<dbReference type="PROSITE" id="PS50005">
    <property type="entry name" value="TPR"/>
    <property type="match status" value="3"/>
</dbReference>
<dbReference type="SUPFAM" id="SSF48452">
    <property type="entry name" value="TPR-like"/>
    <property type="match status" value="1"/>
</dbReference>
<evidence type="ECO:0000313" key="6">
    <source>
        <dbReference type="Proteomes" id="UP000663829"/>
    </source>
</evidence>
<dbReference type="Pfam" id="PF13374">
    <property type="entry name" value="TPR_10"/>
    <property type="match status" value="1"/>
</dbReference>
<dbReference type="Gene3D" id="1.25.40.10">
    <property type="entry name" value="Tetratricopeptide repeat domain"/>
    <property type="match status" value="2"/>
</dbReference>
<accession>A0A815BPT4</accession>
<proteinExistence type="predicted"/>
<dbReference type="InterPro" id="IPR019734">
    <property type="entry name" value="TPR_rpt"/>
</dbReference>
<dbReference type="SUPFAM" id="SSF56399">
    <property type="entry name" value="ADP-ribosylation"/>
    <property type="match status" value="1"/>
</dbReference>
<sequence length="641" mass="73668">MGAALTTIIGEQKLISLVWFSGFSSTNQDRDSGKKQVPVTTLRDHINSNIKYSKIFTDVQECQTYIQRIKNERIMLVLADVKGPFFDLDSLLARIKSDIYRYERIEEYVSMNILEMGHRPDQSSTDLNGTFLHSQLLMGVLHRMPSLYPSLDILEFVDYCQQAYEGNAAELRIIEQFKQTYCRERALWWYSRESMFYRLLNKALRVQNIELLFVTRFFIRDIYHGLVELQHEQAANNSQSTRRVYRGQLLSNEELDFFRNSIGNLISMNSFLSTSTDRELTLFLVESLTVPGSNLKAVLFEIDAHPGVDPLRPFADIRAKSHIPTESEILFAFGTIFRLERIYDENNVCIIYLVTGSDLGEKNLTKLLECMRKEIGTENDLLTLGDVLCKSGKFDEAEHFYRRLLRELPADDPNVPYCFQALGGLAAEQGEYDNAIVEHKKALDIWSRTLAHDHPSIAASYLNLGITYDQKGKKHLAIEAYTQALSMFKQLFGDENEHVAACFTNLASVYEQQKMYERALLYHQDALIIQEAILPANHEQLGTSYHNIAIVHTHLEQFDLALTHCKRGLEMRLASFPSDHWRVASSYEGFGCIYAEMGNHEQSLTYLQKTLTIYQKHFPAYHPDVRRTKISIQAVKGHSLG</sequence>
<feature type="repeat" description="TPR" evidence="3">
    <location>
        <begin position="584"/>
        <end position="617"/>
    </location>
</feature>
<evidence type="ECO:0000313" key="4">
    <source>
        <dbReference type="EMBL" id="CAF1273007.1"/>
    </source>
</evidence>
<evidence type="ECO:0000256" key="1">
    <source>
        <dbReference type="ARBA" id="ARBA00022737"/>
    </source>
</evidence>
<feature type="repeat" description="TPR" evidence="3">
    <location>
        <begin position="458"/>
        <end position="491"/>
    </location>
</feature>
<dbReference type="InterPro" id="IPR011990">
    <property type="entry name" value="TPR-like_helical_dom_sf"/>
</dbReference>
<dbReference type="EMBL" id="CAJNOQ010011291">
    <property type="protein sequence ID" value="CAF1273007.1"/>
    <property type="molecule type" value="Genomic_DNA"/>
</dbReference>
<dbReference type="PANTHER" id="PTHR45641">
    <property type="entry name" value="TETRATRICOPEPTIDE REPEAT PROTEIN (AFU_ORTHOLOGUE AFUA_6G03870)"/>
    <property type="match status" value="1"/>
</dbReference>
<dbReference type="EMBL" id="CAJOBC010024333">
    <property type="protein sequence ID" value="CAF4062669.1"/>
    <property type="molecule type" value="Genomic_DNA"/>
</dbReference>
<evidence type="ECO:0000256" key="3">
    <source>
        <dbReference type="PROSITE-ProRule" id="PRU00339"/>
    </source>
</evidence>
<reference evidence="4" key="1">
    <citation type="submission" date="2021-02" db="EMBL/GenBank/DDBJ databases">
        <authorList>
            <person name="Nowell W R."/>
        </authorList>
    </citation>
    <scope>NUCLEOTIDE SEQUENCE</scope>
</reference>
<dbReference type="Pfam" id="PF13176">
    <property type="entry name" value="TPR_7"/>
    <property type="match status" value="1"/>
</dbReference>
<comment type="caution">
    <text evidence="4">The sequence shown here is derived from an EMBL/GenBank/DDBJ whole genome shotgun (WGS) entry which is preliminary data.</text>
</comment>
<dbReference type="PROSITE" id="PS51996">
    <property type="entry name" value="TR_MART"/>
    <property type="match status" value="1"/>
</dbReference>
<dbReference type="OrthoDB" id="5986190at2759"/>
<name>A0A815BPT4_9BILA</name>
<protein>
    <submittedName>
        <fullName evidence="4">Uncharacterized protein</fullName>
    </submittedName>
</protein>
<organism evidence="4 6">
    <name type="scientific">Didymodactylos carnosus</name>
    <dbReference type="NCBI Taxonomy" id="1234261"/>
    <lineage>
        <taxon>Eukaryota</taxon>
        <taxon>Metazoa</taxon>
        <taxon>Spiralia</taxon>
        <taxon>Gnathifera</taxon>
        <taxon>Rotifera</taxon>
        <taxon>Eurotatoria</taxon>
        <taxon>Bdelloidea</taxon>
        <taxon>Philodinida</taxon>
        <taxon>Philodinidae</taxon>
        <taxon>Didymodactylos</taxon>
    </lineage>
</organism>
<dbReference type="Gene3D" id="3.90.176.10">
    <property type="entry name" value="Toxin ADP-ribosyltransferase, Chain A, domain 1"/>
    <property type="match status" value="1"/>
</dbReference>
<dbReference type="PANTHER" id="PTHR45641:SF19">
    <property type="entry name" value="NEPHROCYSTIN-3"/>
    <property type="match status" value="1"/>
</dbReference>
<dbReference type="Proteomes" id="UP000681722">
    <property type="component" value="Unassembled WGS sequence"/>
</dbReference>
<dbReference type="Proteomes" id="UP000663829">
    <property type="component" value="Unassembled WGS sequence"/>
</dbReference>
<keyword evidence="6" id="KW-1185">Reference proteome</keyword>
<feature type="repeat" description="TPR" evidence="3">
    <location>
        <begin position="378"/>
        <end position="411"/>
    </location>
</feature>
<keyword evidence="2 3" id="KW-0802">TPR repeat</keyword>
<dbReference type="AlphaFoldDB" id="A0A815BPT4"/>
<keyword evidence="1" id="KW-0677">Repeat</keyword>
<evidence type="ECO:0000313" key="5">
    <source>
        <dbReference type="EMBL" id="CAF4062669.1"/>
    </source>
</evidence>